<dbReference type="CDD" id="cd18042">
    <property type="entry name" value="DEXXQc_SETX"/>
    <property type="match status" value="1"/>
</dbReference>
<gene>
    <name evidence="9" type="ORF">ZHAS_00012231</name>
</gene>
<dbReference type="GO" id="GO:0004386">
    <property type="term" value="F:helicase activity"/>
    <property type="evidence" value="ECO:0007669"/>
    <property type="project" value="UniProtKB-KW"/>
</dbReference>
<dbReference type="FunFam" id="3.40.50.300:FF:000326">
    <property type="entry name" value="P-loop containing nucleoside triphosphate hydrolase"/>
    <property type="match status" value="1"/>
</dbReference>
<feature type="compositionally biased region" description="Polar residues" evidence="6">
    <location>
        <begin position="524"/>
        <end position="535"/>
    </location>
</feature>
<dbReference type="EMBL" id="KE525275">
    <property type="protein sequence ID" value="KFB44445.1"/>
    <property type="molecule type" value="Genomic_DNA"/>
</dbReference>
<feature type="domain" description="DNA2/NAM7 helicase helicase" evidence="7">
    <location>
        <begin position="888"/>
        <end position="1158"/>
    </location>
</feature>
<evidence type="ECO:0000259" key="7">
    <source>
        <dbReference type="Pfam" id="PF13086"/>
    </source>
</evidence>
<dbReference type="Pfam" id="PF13087">
    <property type="entry name" value="AAA_12"/>
    <property type="match status" value="1"/>
</dbReference>
<dbReference type="GO" id="GO:0006369">
    <property type="term" value="P:termination of RNA polymerase II transcription"/>
    <property type="evidence" value="ECO:0007669"/>
    <property type="project" value="TreeGrafter"/>
</dbReference>
<feature type="coiled-coil region" evidence="5">
    <location>
        <begin position="150"/>
        <end position="184"/>
    </location>
</feature>
<dbReference type="GO" id="GO:0005524">
    <property type="term" value="F:ATP binding"/>
    <property type="evidence" value="ECO:0007669"/>
    <property type="project" value="UniProtKB-KW"/>
</dbReference>
<dbReference type="PANTHER" id="PTHR10887:SF495">
    <property type="entry name" value="HELICASE SENATAXIN ISOFORM X1-RELATED"/>
    <property type="match status" value="1"/>
</dbReference>
<evidence type="ECO:0000256" key="3">
    <source>
        <dbReference type="ARBA" id="ARBA00022806"/>
    </source>
</evidence>
<dbReference type="GO" id="GO:0016604">
    <property type="term" value="C:nuclear body"/>
    <property type="evidence" value="ECO:0007669"/>
    <property type="project" value="TreeGrafter"/>
</dbReference>
<keyword evidence="3" id="KW-0347">Helicase</keyword>
<dbReference type="InterPro" id="IPR027417">
    <property type="entry name" value="P-loop_NTPase"/>
</dbReference>
<feature type="compositionally biased region" description="Pro residues" evidence="6">
    <location>
        <begin position="540"/>
        <end position="555"/>
    </location>
</feature>
<proteinExistence type="predicted"/>
<organism evidence="9">
    <name type="scientific">Anopheles sinensis</name>
    <name type="common">Mosquito</name>
    <dbReference type="NCBI Taxonomy" id="74873"/>
    <lineage>
        <taxon>Eukaryota</taxon>
        <taxon>Metazoa</taxon>
        <taxon>Ecdysozoa</taxon>
        <taxon>Arthropoda</taxon>
        <taxon>Hexapoda</taxon>
        <taxon>Insecta</taxon>
        <taxon>Pterygota</taxon>
        <taxon>Neoptera</taxon>
        <taxon>Endopterygota</taxon>
        <taxon>Diptera</taxon>
        <taxon>Nematocera</taxon>
        <taxon>Culicoidea</taxon>
        <taxon>Culicidae</taxon>
        <taxon>Anophelinae</taxon>
        <taxon>Anopheles</taxon>
    </lineage>
</organism>
<dbReference type="VEuPathDB" id="VectorBase:ASIC012231"/>
<evidence type="ECO:0000313" key="11">
    <source>
        <dbReference type="Proteomes" id="UP000030765"/>
    </source>
</evidence>
<evidence type="ECO:0000313" key="9">
    <source>
        <dbReference type="EMBL" id="KFB44445.1"/>
    </source>
</evidence>
<feature type="region of interest" description="Disordered" evidence="6">
    <location>
        <begin position="312"/>
        <end position="331"/>
    </location>
</feature>
<evidence type="ECO:0000256" key="5">
    <source>
        <dbReference type="SAM" id="Coils"/>
    </source>
</evidence>
<dbReference type="InterPro" id="IPR047187">
    <property type="entry name" value="SF1_C_Upf1"/>
</dbReference>
<keyword evidence="2" id="KW-0378">Hydrolase</keyword>
<dbReference type="Pfam" id="PF13086">
    <property type="entry name" value="AAA_11"/>
    <property type="match status" value="1"/>
</dbReference>
<dbReference type="VEuPathDB" id="VectorBase:ASIS014027"/>
<dbReference type="InterPro" id="IPR041677">
    <property type="entry name" value="DNA2/NAM7_AAA_11"/>
</dbReference>
<dbReference type="InterPro" id="IPR041679">
    <property type="entry name" value="DNA2/NAM7-like_C"/>
</dbReference>
<feature type="compositionally biased region" description="Low complexity" evidence="6">
    <location>
        <begin position="556"/>
        <end position="567"/>
    </location>
</feature>
<dbReference type="GO" id="GO:0001147">
    <property type="term" value="F:transcription termination site sequence-specific DNA binding"/>
    <property type="evidence" value="ECO:0007669"/>
    <property type="project" value="TreeGrafter"/>
</dbReference>
<evidence type="ECO:0000256" key="6">
    <source>
        <dbReference type="SAM" id="MobiDB-lite"/>
    </source>
</evidence>
<evidence type="ECO:0000313" key="10">
    <source>
        <dbReference type="EnsemblMetazoa" id="ASIC012231-PA"/>
    </source>
</evidence>
<feature type="domain" description="DNA2/NAM7 helicase-like C-terminal" evidence="8">
    <location>
        <begin position="1168"/>
        <end position="1347"/>
    </location>
</feature>
<reference evidence="9 11" key="1">
    <citation type="journal article" date="2014" name="BMC Genomics">
        <title>Genome sequence of Anopheles sinensis provides insight into genetics basis of mosquito competence for malaria parasites.</title>
        <authorList>
            <person name="Zhou D."/>
            <person name="Zhang D."/>
            <person name="Ding G."/>
            <person name="Shi L."/>
            <person name="Hou Q."/>
            <person name="Ye Y."/>
            <person name="Xu Y."/>
            <person name="Zhou H."/>
            <person name="Xiong C."/>
            <person name="Li S."/>
            <person name="Yu J."/>
            <person name="Hong S."/>
            <person name="Yu X."/>
            <person name="Zou P."/>
            <person name="Chen C."/>
            <person name="Chang X."/>
            <person name="Wang W."/>
            <person name="Lv Y."/>
            <person name="Sun Y."/>
            <person name="Ma L."/>
            <person name="Shen B."/>
            <person name="Zhu C."/>
        </authorList>
    </citation>
    <scope>NUCLEOTIDE SEQUENCE [LARGE SCALE GENOMIC DNA]</scope>
</reference>
<dbReference type="InterPro" id="IPR045055">
    <property type="entry name" value="DNA2/NAM7-like"/>
</dbReference>
<dbReference type="PANTHER" id="PTHR10887">
    <property type="entry name" value="DNA2/NAM7 HELICASE FAMILY"/>
    <property type="match status" value="1"/>
</dbReference>
<accession>A0A084W2K1</accession>
<feature type="region of interest" description="Disordered" evidence="6">
    <location>
        <begin position="250"/>
        <end position="300"/>
    </location>
</feature>
<reference evidence="10" key="2">
    <citation type="submission" date="2020-05" db="UniProtKB">
        <authorList>
            <consortium name="EnsemblMetazoa"/>
        </authorList>
    </citation>
    <scope>IDENTIFICATION</scope>
</reference>
<dbReference type="CDD" id="cd18808">
    <property type="entry name" value="SF1_C_Upf1"/>
    <property type="match status" value="1"/>
</dbReference>
<feature type="compositionally biased region" description="Polar residues" evidence="6">
    <location>
        <begin position="269"/>
        <end position="286"/>
    </location>
</feature>
<evidence type="ECO:0000256" key="1">
    <source>
        <dbReference type="ARBA" id="ARBA00022741"/>
    </source>
</evidence>
<dbReference type="EMBL" id="ATLV01019621">
    <property type="status" value="NOT_ANNOTATED_CDS"/>
    <property type="molecule type" value="Genomic_DNA"/>
</dbReference>
<dbReference type="GO" id="GO:0005694">
    <property type="term" value="C:chromosome"/>
    <property type="evidence" value="ECO:0007669"/>
    <property type="project" value="UniProtKB-ARBA"/>
</dbReference>
<keyword evidence="1" id="KW-0547">Nucleotide-binding</keyword>
<evidence type="ECO:0000259" key="8">
    <source>
        <dbReference type="Pfam" id="PF13087"/>
    </source>
</evidence>
<keyword evidence="4" id="KW-0067">ATP-binding</keyword>
<evidence type="ECO:0000256" key="2">
    <source>
        <dbReference type="ARBA" id="ARBA00022801"/>
    </source>
</evidence>
<dbReference type="Gene3D" id="3.40.50.300">
    <property type="entry name" value="P-loop containing nucleotide triphosphate hydrolases"/>
    <property type="match status" value="2"/>
</dbReference>
<keyword evidence="5" id="KW-0175">Coiled coil</keyword>
<dbReference type="OMA" id="MIRSETN"/>
<dbReference type="STRING" id="74873.A0A084W2K1"/>
<dbReference type="GO" id="GO:0016787">
    <property type="term" value="F:hydrolase activity"/>
    <property type="evidence" value="ECO:0007669"/>
    <property type="project" value="UniProtKB-KW"/>
</dbReference>
<sequence length="1407" mass="157485">MVLREGDLIGIGTHNNDTDEFYKMSPQVLFYRVCRTPVAENLIVISDDEEDSPEVVENVPVNSTSREEEIEQQTVAPAAALPSATSMIADWEDAGGLVAIPEDQLNKLGDCSDWEQEYDQMIHAARNDDHTAKDQPSDEDDVEPYTQSIFGSIKHEVIELSEQLEEEEERIEELSDEALFDQTDEEHNYNRWKLKLGKGDVKIDAGKVSTATCKVVSPDRDENIDADKESIAAPEAADFEIGIAMDAGRASTAAVKAAAPESPVYYDQGPSTSRSDATSSNRTTESFGGERSQKPAWPKRRASVMDFNIFENPVPVPTKEKGSPAKAMPKRRASISISEFDSIIKKKLKRRCSVSDRCPVKAAAKPIDAWKKEERSNRLKQVAVNEKQYSAPTVEQTKTGSTKPRVKYTENNRGVFLTTPVLPKPVPRSRPTDGEDIVCTQSTTLDAMRSTTIEEEIPDAYAMRPAKLTFKSMERLSNVGRPVPANAAGRVVTMPPRRGSITVIEPPPVPSKVAKKNPTEPQLKPTTSATNNPARSISMAPPPTKPPLKPPPKPPSSSSIKSSAQPTPKGPPSKPSPSLSSSHKPAKTRPTKGILKHSTGRMNKSSKSVKFVESPTTIVVPRYLVDCSGVELPKNLAEILRHQEMAVLSDILRWRVEWLESSAVIDGPFGEHSMLPQIVETFPELKSFQETLHLIMMRELWQDVRARYSSIKTKLPLTELVDVHAQEIPHEMCQITCKAHIKTKSRPEPWGSEIGILFYASQQRQRTCRLFAYVSNRHRGSPGTVSKKPGAPPTVGGDWQWYDVVMYAALAELKDLRSGTRFSFCPITPISPYLRYVKALNMLEYSRLLPNVLSPAEHNGVLVEPGKAFADRPEVRDAIVGRIKPGSLNEVQLDVVLSMLDECSRWGDPSISLIQGPPGTGKSRVIGHLALELIMLEPCRNRVKVLICAQSNTAVDVIAKRLMALKRSIDPDDQYKLLRIGTRDKVDPKCLPIFFDNLVKQSLDAECASMIRSETNNNMRIYSQLQLMMLDKKIPLLEQELASNPDVNRSKLDEYYQRRARLNEQLSQTTGKVAMSSEKRYQEEIKHRKRIIDQASIVCTTLGSCTALATYFADDKYDVCIIDEATQCTELCSLLPLMYGMPKLVLVGDINQLPATVLDRESIKAGFRQSLFSRLQGACGEKRIRTLNVQYRMHPEICRWPNAYFYKRQLKTAPTTLARKPFPLKPYLVVSLSYDQELTQVQHEIYNRNEIDFVVGLLKNVVKNCPKETTIACITPYQRHKAELLEQVHQRKLKQVQVHSIDSVQGKEYDVVIVSLARSNGTGFLNSAERINVALTRARYCLVLCGNFSCLRHQPVWRSVLEDAEKRQLYMHLISDDMQAEILRVSQRLMPKSEPSKSSKSSHSSGV</sequence>
<dbReference type="EnsemblMetazoa" id="ASIC012231-RA">
    <property type="protein sequence ID" value="ASIC012231-PA"/>
    <property type="gene ID" value="ASIC012231"/>
</dbReference>
<feature type="compositionally biased region" description="Basic residues" evidence="6">
    <location>
        <begin position="584"/>
        <end position="599"/>
    </location>
</feature>
<dbReference type="Proteomes" id="UP000030765">
    <property type="component" value="Unassembled WGS sequence"/>
</dbReference>
<name>A0A084W2K1_ANOSI</name>
<dbReference type="OrthoDB" id="2285229at2759"/>
<keyword evidence="11" id="KW-1185">Reference proteome</keyword>
<feature type="region of interest" description="Disordered" evidence="6">
    <location>
        <begin position="497"/>
        <end position="608"/>
    </location>
</feature>
<dbReference type="SUPFAM" id="SSF52540">
    <property type="entry name" value="P-loop containing nucleoside triphosphate hydrolases"/>
    <property type="match status" value="1"/>
</dbReference>
<evidence type="ECO:0000256" key="4">
    <source>
        <dbReference type="ARBA" id="ARBA00022840"/>
    </source>
</evidence>
<protein>
    <submittedName>
        <fullName evidence="9">AGAP005926-PA-like protein</fullName>
    </submittedName>
</protein>